<dbReference type="PANTHER" id="PTHR46401:SF2">
    <property type="entry name" value="GLYCOSYLTRANSFERASE WBBK-RELATED"/>
    <property type="match status" value="1"/>
</dbReference>
<organism evidence="3 4">
    <name type="scientific">Burkholderia cepacia</name>
    <name type="common">Pseudomonas cepacia</name>
    <dbReference type="NCBI Taxonomy" id="292"/>
    <lineage>
        <taxon>Bacteria</taxon>
        <taxon>Pseudomonadati</taxon>
        <taxon>Pseudomonadota</taxon>
        <taxon>Betaproteobacteria</taxon>
        <taxon>Burkholderiales</taxon>
        <taxon>Burkholderiaceae</taxon>
        <taxon>Burkholderia</taxon>
        <taxon>Burkholderia cepacia complex</taxon>
    </lineage>
</organism>
<dbReference type="CDD" id="cd03801">
    <property type="entry name" value="GT4_PimA-like"/>
    <property type="match status" value="1"/>
</dbReference>
<dbReference type="EMBL" id="LOYH01000083">
    <property type="protein sequence ID" value="KVK77466.1"/>
    <property type="molecule type" value="Genomic_DNA"/>
</dbReference>
<dbReference type="Pfam" id="PF00534">
    <property type="entry name" value="Glycos_transf_1"/>
    <property type="match status" value="3"/>
</dbReference>
<dbReference type="GO" id="GO:0009103">
    <property type="term" value="P:lipopolysaccharide biosynthetic process"/>
    <property type="evidence" value="ECO:0007669"/>
    <property type="project" value="TreeGrafter"/>
</dbReference>
<feature type="domain" description="Glycosyl transferase family 1" evidence="2">
    <location>
        <begin position="1057"/>
        <end position="1204"/>
    </location>
</feature>
<dbReference type="SUPFAM" id="SSF53756">
    <property type="entry name" value="UDP-Glycosyltransferase/glycogen phosphorylase"/>
    <property type="match status" value="3"/>
</dbReference>
<reference evidence="3 4" key="1">
    <citation type="submission" date="2015-11" db="EMBL/GenBank/DDBJ databases">
        <title>Expanding the genomic diversity of Burkholderia species for the development of highly accurate diagnostics.</title>
        <authorList>
            <person name="Sahl J."/>
            <person name="Keim P."/>
            <person name="Wagner D."/>
        </authorList>
    </citation>
    <scope>NUCLEOTIDE SEQUENCE [LARGE SCALE GENOMIC DNA]</scope>
    <source>
        <strain evidence="3 4">MSMB1302</strain>
    </source>
</reference>
<evidence type="ECO:0000256" key="1">
    <source>
        <dbReference type="ARBA" id="ARBA00022679"/>
    </source>
</evidence>
<evidence type="ECO:0000259" key="2">
    <source>
        <dbReference type="Pfam" id="PF00534"/>
    </source>
</evidence>
<protein>
    <submittedName>
        <fullName evidence="3">Glycosyl transferase family 1</fullName>
    </submittedName>
</protein>
<dbReference type="Gene3D" id="3.40.50.2000">
    <property type="entry name" value="Glycogen Phosphorylase B"/>
    <property type="match status" value="4"/>
</dbReference>
<dbReference type="RefSeq" id="WP_059731311.1">
    <property type="nucleotide sequence ID" value="NZ_LOYH01000083.1"/>
</dbReference>
<accession>A0A103ZD58</accession>
<dbReference type="GO" id="GO:0016757">
    <property type="term" value="F:glycosyltransferase activity"/>
    <property type="evidence" value="ECO:0007669"/>
    <property type="project" value="InterPro"/>
</dbReference>
<dbReference type="CDD" id="cd03809">
    <property type="entry name" value="GT4_MtfB-like"/>
    <property type="match status" value="2"/>
</dbReference>
<evidence type="ECO:0000313" key="4">
    <source>
        <dbReference type="Proteomes" id="UP000069001"/>
    </source>
</evidence>
<dbReference type="Proteomes" id="UP000069001">
    <property type="component" value="Unassembled WGS sequence"/>
</dbReference>
<feature type="domain" description="Glycosyl transferase family 1" evidence="2">
    <location>
        <begin position="219"/>
        <end position="382"/>
    </location>
</feature>
<feature type="domain" description="Glycosyl transferase family 1" evidence="2">
    <location>
        <begin position="617"/>
        <end position="787"/>
    </location>
</feature>
<comment type="caution">
    <text evidence="3">The sequence shown here is derived from an EMBL/GenBank/DDBJ whole genome shotgun (WGS) entry which is preliminary data.</text>
</comment>
<keyword evidence="1 3" id="KW-0808">Transferase</keyword>
<gene>
    <name evidence="3" type="ORF">WS90_23030</name>
</gene>
<dbReference type="AlphaFoldDB" id="A0A103ZD58"/>
<dbReference type="InterPro" id="IPR001296">
    <property type="entry name" value="Glyco_trans_1"/>
</dbReference>
<name>A0A103ZD58_BURCE</name>
<sequence>MRIVIDMQGAQSTGSRNRGIGRYTHAIAKGLVRNRGEHEIFLALSDLFPETIEPIREAFSHVLPLENIRVWHAAAPVAHVEKFNDWRRHAAELGFESFLCALKPDFIYVTSLFEGLGDDAVTSVHRLQHEIPVAVTLYDLIPYINPDPYLNNPVIKSWYLEKIENLRRADLWLGISESSRQEGIKHLGLPEDCSINIGTDADDAFQSIDVSPERETALRKQYGLTKPFVLYTGGIDHRKNVEGLIRAYALLPEAVRRDHQLAIVCSVQPTNRQELERLAQQHGLSQGEVVLTGFVPDEDLLYFYNLCTLFVFPSWHEGFGLPALEAMRCGAPVIGANTSSLPEVIGWDEALFDPHSDAAIADAIRRGLIDDTFREALVRHGKVQARRFSWDESARRTIAAMEQWHVRDKESIPRPQLQRPKLAYVSPLPPARTGIADYSAELLPELAHFYDIDVIVDPDTAGNPRFDGVTVRSPQWFLDNAGLYDRVVYHFGNSSFHRYMFPLLDVVPGVVVLHDFFLSGIVAEMDGQGWLPGGLSQALYESHGYASLAERHQKADPADIIWKYPCSLEVIQKSLGLIVHSGNSKRQAMRWYGGDVDDWVEIPHMRANDVDLDKAGARAALGIAEGDYVVCAFGLLGPMKLNLQLLKAWAASRLAQDATCHLIFVGENNPGQYGQEVLRLIRELGSSVNVRITGWADISVFRRYLAAADVGVQLRTLSRGETSGTVLDCMNYGKAVIVNANGSMADLDDEAVWKLPDAFTEQQLVEALETLRINTELRTKLGRAARQLIVSRHAPALCAKQYREAIERFHVAGLAHPAILARAIVSEAGVAEDNQLQQAAVAMARNVVPRNAKRQLLVDISELVQHDAKSGIQRVVRSLVKEWLEHPPAGFRVEPVYATAAQSYTYARRFTAKLMGFEDAWLHDAPVDYGQGDLFLGLDLAPELVPAQRTFYQKLRHQGVQVKFVVYDLLCIFLPQYFGPGVAENFGKWLDVVAESDGAFCISEAVARDLAQWMAQHAPERAGRFAIDWFHLGADIQNSVATVGMPADAGRLLETLKKSPSFLMVGTLEPRKGHAQILDAFERLWQEGRQVNLVLVGKQGWLVGDLIPRLKGHRELGRRLFWLESISDEYLEAVYAASSCLIAGSYGEGFGLPLIEAAQHGIPIMARDIPVFREVAGNHAYYFSSETGQDLADEINAWLELENRGQAPSPEGMPFLTWAQSSRDLAKLFTKSASLS</sequence>
<dbReference type="PANTHER" id="PTHR46401">
    <property type="entry name" value="GLYCOSYLTRANSFERASE WBBK-RELATED"/>
    <property type="match status" value="1"/>
</dbReference>
<evidence type="ECO:0000313" key="3">
    <source>
        <dbReference type="EMBL" id="KVK77466.1"/>
    </source>
</evidence>
<proteinExistence type="predicted"/>